<sequence length="643" mass="72852">MRALLPILSYLLLFVGVPLAGLAQRTEAIATAEARSHAARQGFRSSPETRTYDLVYQRAQWEIDPARRYIKGAITSHFIPQEQALSELWFDLDGALRVDSVLYQQQKIGFDQDSPKLLRIALPASLPASRLDSVTVYYQGVPPATGWGSFEQAQHSSGPIVWTLSEPYGARDWWPCKQSLEDKIDSIDIWIRTPLGNKAASNGLLVAERQEGQQMVYHWQHRYPIVTYLVALAVTNYVAFSDQVPTTDGAPIQVLNYVFPQSEAQWRQQSGQIAGMMQLFNELFGRYPFADEKYGHAQFSWGGGMEHQTMSFMVNLNYDLMAHELAHQWFGNKITCGSWQDIWINEGFATYLTGLTKERLGGPAAWQIWKQNLVNSITAQPGGSVWVPDTTSVSRIFDGRLSYNKGAYVLHMLRWVVGDEAFFSGIRNYLNDPQLAFGFARAQDVQRHLEASSGKDLTEFFSDWYYGQGYPSYVSYFRQSGSSLTISLSQTTSLPASVDFFEMPVPVELIGRNGLDRSTVVLDHRQQEQQFTLEVPFEVAEMRIDPELWILSANNNPNGLEEKLLALLELYPNPTHNRLVLEAKEGLRLQEIILIDSLGRQLGGLSRQDAPRLELQTRALAPGHYLLRIKTNKGWVSKRFTRH</sequence>
<dbReference type="RefSeq" id="WP_009196858.1">
    <property type="nucleotide sequence ID" value="NZ_AODQ01000119.1"/>
</dbReference>
<dbReference type="STRING" id="1279009.ADICEAN_03476"/>
<evidence type="ECO:0000256" key="1">
    <source>
        <dbReference type="ARBA" id="ARBA00000098"/>
    </source>
</evidence>
<evidence type="ECO:0000256" key="2">
    <source>
        <dbReference type="ARBA" id="ARBA00001947"/>
    </source>
</evidence>
<dbReference type="GO" id="GO:0005737">
    <property type="term" value="C:cytoplasm"/>
    <property type="evidence" value="ECO:0007669"/>
    <property type="project" value="TreeGrafter"/>
</dbReference>
<organism evidence="13 14">
    <name type="scientific">Cesiribacter andamanensis AMV16</name>
    <dbReference type="NCBI Taxonomy" id="1279009"/>
    <lineage>
        <taxon>Bacteria</taxon>
        <taxon>Pseudomonadati</taxon>
        <taxon>Bacteroidota</taxon>
        <taxon>Cytophagia</taxon>
        <taxon>Cytophagales</taxon>
        <taxon>Cesiribacteraceae</taxon>
        <taxon>Cesiribacter</taxon>
    </lineage>
</organism>
<comment type="similarity">
    <text evidence="3">Belongs to the peptidase M1 family.</text>
</comment>
<dbReference type="GO" id="GO:0070006">
    <property type="term" value="F:metalloaminopeptidase activity"/>
    <property type="evidence" value="ECO:0007669"/>
    <property type="project" value="TreeGrafter"/>
</dbReference>
<dbReference type="OrthoDB" id="100605at2"/>
<dbReference type="Gene3D" id="2.60.40.1730">
    <property type="entry name" value="tricorn interacting facor f3 domain"/>
    <property type="match status" value="1"/>
</dbReference>
<dbReference type="InterPro" id="IPR014782">
    <property type="entry name" value="Peptidase_M1_dom"/>
</dbReference>
<dbReference type="CDD" id="cd09603">
    <property type="entry name" value="M1_APN_like"/>
    <property type="match status" value="1"/>
</dbReference>
<keyword evidence="10" id="KW-0862">Zinc</keyword>
<dbReference type="GO" id="GO:0042277">
    <property type="term" value="F:peptide binding"/>
    <property type="evidence" value="ECO:0007669"/>
    <property type="project" value="TreeGrafter"/>
</dbReference>
<dbReference type="AlphaFoldDB" id="M7MY71"/>
<dbReference type="InterPro" id="IPR027268">
    <property type="entry name" value="Peptidase_M4/M1_CTD_sf"/>
</dbReference>
<feature type="domain" description="Peptidase M1 membrane alanine aminopeptidase" evidence="12">
    <location>
        <begin position="317"/>
        <end position="464"/>
    </location>
</feature>
<evidence type="ECO:0000313" key="14">
    <source>
        <dbReference type="Proteomes" id="UP000011910"/>
    </source>
</evidence>
<evidence type="ECO:0000256" key="6">
    <source>
        <dbReference type="ARBA" id="ARBA00022438"/>
    </source>
</evidence>
<evidence type="ECO:0000256" key="9">
    <source>
        <dbReference type="ARBA" id="ARBA00022801"/>
    </source>
</evidence>
<dbReference type="GO" id="GO:0005615">
    <property type="term" value="C:extracellular space"/>
    <property type="evidence" value="ECO:0007669"/>
    <property type="project" value="TreeGrafter"/>
</dbReference>
<keyword evidence="11" id="KW-0482">Metalloprotease</keyword>
<dbReference type="Gene3D" id="1.10.390.10">
    <property type="entry name" value="Neutral Protease Domain 2"/>
    <property type="match status" value="1"/>
</dbReference>
<dbReference type="Proteomes" id="UP000011910">
    <property type="component" value="Unassembled WGS sequence"/>
</dbReference>
<evidence type="ECO:0000256" key="8">
    <source>
        <dbReference type="ARBA" id="ARBA00022723"/>
    </source>
</evidence>
<name>M7MY71_9BACT</name>
<dbReference type="SUPFAM" id="SSF63737">
    <property type="entry name" value="Leukotriene A4 hydrolase N-terminal domain"/>
    <property type="match status" value="1"/>
</dbReference>
<dbReference type="GO" id="GO:0006508">
    <property type="term" value="P:proteolysis"/>
    <property type="evidence" value="ECO:0007669"/>
    <property type="project" value="UniProtKB-KW"/>
</dbReference>
<keyword evidence="9 13" id="KW-0378">Hydrolase</keyword>
<dbReference type="InterPro" id="IPR026444">
    <property type="entry name" value="Secre_tail"/>
</dbReference>
<keyword evidence="6 13" id="KW-0031">Aminopeptidase</keyword>
<evidence type="ECO:0000259" key="12">
    <source>
        <dbReference type="Pfam" id="PF01433"/>
    </source>
</evidence>
<comment type="cofactor">
    <cofactor evidence="2">
        <name>Zn(2+)</name>
        <dbReference type="ChEBI" id="CHEBI:29105"/>
    </cofactor>
</comment>
<evidence type="ECO:0000256" key="11">
    <source>
        <dbReference type="ARBA" id="ARBA00023049"/>
    </source>
</evidence>
<dbReference type="EC" id="3.4.11.2" evidence="4"/>
<evidence type="ECO:0000256" key="5">
    <source>
        <dbReference type="ARBA" id="ARBA00015611"/>
    </source>
</evidence>
<dbReference type="NCBIfam" id="TIGR04183">
    <property type="entry name" value="Por_Secre_tail"/>
    <property type="match status" value="1"/>
</dbReference>
<evidence type="ECO:0000256" key="3">
    <source>
        <dbReference type="ARBA" id="ARBA00010136"/>
    </source>
</evidence>
<keyword evidence="7" id="KW-0645">Protease</keyword>
<dbReference type="Pfam" id="PF01433">
    <property type="entry name" value="Peptidase_M1"/>
    <property type="match status" value="1"/>
</dbReference>
<gene>
    <name evidence="13" type="primary">pepN_5</name>
    <name evidence="13" type="ORF">ADICEAN_03476</name>
</gene>
<dbReference type="eggNOG" id="COG0308">
    <property type="taxonomic scope" value="Bacteria"/>
</dbReference>
<dbReference type="PANTHER" id="PTHR11533">
    <property type="entry name" value="PROTEASE M1 ZINC METALLOPROTEASE"/>
    <property type="match status" value="1"/>
</dbReference>
<dbReference type="InterPro" id="IPR001930">
    <property type="entry name" value="Peptidase_M1"/>
</dbReference>
<protein>
    <recommendedName>
        <fullName evidence="5">Aminopeptidase N</fullName>
        <ecNumber evidence="4">3.4.11.2</ecNumber>
    </recommendedName>
</protein>
<proteinExistence type="inferred from homology"/>
<dbReference type="EMBL" id="AODQ01000119">
    <property type="protein sequence ID" value="EMR01388.1"/>
    <property type="molecule type" value="Genomic_DNA"/>
</dbReference>
<keyword evidence="14" id="KW-1185">Reference proteome</keyword>
<evidence type="ECO:0000256" key="7">
    <source>
        <dbReference type="ARBA" id="ARBA00022670"/>
    </source>
</evidence>
<evidence type="ECO:0000313" key="13">
    <source>
        <dbReference type="EMBL" id="EMR01388.1"/>
    </source>
</evidence>
<reference evidence="13 14" key="1">
    <citation type="journal article" date="2013" name="Genome Announc.">
        <title>Draft Genome Sequence of Cesiribacter andamanensis Strain AMV16T, Isolated from a Soil Sample from a Mud Volcano in the Andaman Islands, India.</title>
        <authorList>
            <person name="Shivaji S."/>
            <person name="Ara S."/>
            <person name="Begum Z."/>
            <person name="Srinivas T.N."/>
            <person name="Singh A."/>
            <person name="Kumar Pinnaka A."/>
        </authorList>
    </citation>
    <scope>NUCLEOTIDE SEQUENCE [LARGE SCALE GENOMIC DNA]</scope>
    <source>
        <strain evidence="13 14">AMV16</strain>
    </source>
</reference>
<dbReference type="GO" id="GO:0008270">
    <property type="term" value="F:zinc ion binding"/>
    <property type="evidence" value="ECO:0007669"/>
    <property type="project" value="InterPro"/>
</dbReference>
<dbReference type="SUPFAM" id="SSF55486">
    <property type="entry name" value="Metalloproteases ('zincins'), catalytic domain"/>
    <property type="match status" value="1"/>
</dbReference>
<dbReference type="PRINTS" id="PR00756">
    <property type="entry name" value="ALADIPTASE"/>
</dbReference>
<dbReference type="InterPro" id="IPR042097">
    <property type="entry name" value="Aminopeptidase_N-like_N_sf"/>
</dbReference>
<evidence type="ECO:0000256" key="10">
    <source>
        <dbReference type="ARBA" id="ARBA00022833"/>
    </source>
</evidence>
<accession>M7MY71</accession>
<evidence type="ECO:0000256" key="4">
    <source>
        <dbReference type="ARBA" id="ARBA00012564"/>
    </source>
</evidence>
<comment type="caution">
    <text evidence="13">The sequence shown here is derived from an EMBL/GenBank/DDBJ whole genome shotgun (WGS) entry which is preliminary data.</text>
</comment>
<dbReference type="GO" id="GO:0016020">
    <property type="term" value="C:membrane"/>
    <property type="evidence" value="ECO:0007669"/>
    <property type="project" value="TreeGrafter"/>
</dbReference>
<comment type="catalytic activity">
    <reaction evidence="1">
        <text>Release of an N-terminal amino acid, Xaa-|-Yaa- from a peptide, amide or arylamide. Xaa is preferably Ala, but may be most amino acids including Pro (slow action). When a terminal hydrophobic residue is followed by a prolyl residue, the two may be released as an intact Xaa-Pro dipeptide.</text>
        <dbReference type="EC" id="3.4.11.2"/>
    </reaction>
</comment>
<dbReference type="PANTHER" id="PTHR11533:SF174">
    <property type="entry name" value="PUROMYCIN-SENSITIVE AMINOPEPTIDASE-RELATED"/>
    <property type="match status" value="1"/>
</dbReference>
<dbReference type="GO" id="GO:0016285">
    <property type="term" value="F:alanyl aminopeptidase activity"/>
    <property type="evidence" value="ECO:0007669"/>
    <property type="project" value="UniProtKB-EC"/>
</dbReference>
<dbReference type="InterPro" id="IPR050344">
    <property type="entry name" value="Peptidase_M1_aminopeptidases"/>
</dbReference>
<keyword evidence="8" id="KW-0479">Metal-binding</keyword>
<dbReference type="GO" id="GO:0043171">
    <property type="term" value="P:peptide catabolic process"/>
    <property type="evidence" value="ECO:0007669"/>
    <property type="project" value="TreeGrafter"/>
</dbReference>